<dbReference type="PANTHER" id="PTHR39188">
    <property type="entry name" value="MEMBRANE-ASSOCIATED ZINC METALLOPROTEASE M50B"/>
    <property type="match status" value="1"/>
</dbReference>
<keyword evidence="8" id="KW-0862">Zinc</keyword>
<evidence type="ECO:0000256" key="2">
    <source>
        <dbReference type="ARBA" id="ARBA00004141"/>
    </source>
</evidence>
<comment type="similarity">
    <text evidence="3">Belongs to the peptidase M50B family.</text>
</comment>
<keyword evidence="5 12" id="KW-0812">Transmembrane</keyword>
<keyword evidence="10" id="KW-0482">Metalloprotease</keyword>
<evidence type="ECO:0000256" key="3">
    <source>
        <dbReference type="ARBA" id="ARBA00007931"/>
    </source>
</evidence>
<keyword evidence="11 12" id="KW-0472">Membrane</keyword>
<dbReference type="PANTHER" id="PTHR39188:SF3">
    <property type="entry name" value="STAGE IV SPORULATION PROTEIN FB"/>
    <property type="match status" value="1"/>
</dbReference>
<evidence type="ECO:0000256" key="5">
    <source>
        <dbReference type="ARBA" id="ARBA00022692"/>
    </source>
</evidence>
<dbReference type="RefSeq" id="WP_130979408.1">
    <property type="nucleotide sequence ID" value="NZ_SISF01000034.1"/>
</dbReference>
<comment type="subcellular location">
    <subcellularLocation>
        <location evidence="2">Membrane</location>
        <topology evidence="2">Multi-pass membrane protein</topology>
    </subcellularLocation>
</comment>
<evidence type="ECO:0000256" key="6">
    <source>
        <dbReference type="ARBA" id="ARBA00022723"/>
    </source>
</evidence>
<feature type="transmembrane region" description="Helical" evidence="12">
    <location>
        <begin position="46"/>
        <end position="62"/>
    </location>
</feature>
<comment type="cofactor">
    <cofactor evidence="1">
        <name>Zn(2+)</name>
        <dbReference type="ChEBI" id="CHEBI:29105"/>
    </cofactor>
</comment>
<keyword evidence="7" id="KW-0378">Hydrolase</keyword>
<sequence>MKFSHYDDGVELSLGNAPPVWIHGSIIILVTALTFPIWYKFSSRGFATASVVAIGIVLSIFIHEAAHAWAAIKLGHRVVLIRLHVRGGETLWETNRYSRRDDYLVTFAGPLANLCAGIIGLVLYYVFLPDPVSVGTDQLWHRPPPTSRPFIFAAIFWLSNFNLVLTVINLLPAYPLDGGHILHNVLETRYGIHRALFWTGLAGTILAVISKLIFVVSIMGGVVIWSPPNFQVNYNAMQAGRQKWPRRVT</sequence>
<name>A0ABY1Y1N4_9HYPH</name>
<dbReference type="GeneID" id="301043659"/>
<dbReference type="EMBL" id="SISF01000034">
    <property type="protein sequence ID" value="TBN08023.1"/>
    <property type="molecule type" value="Genomic_DNA"/>
</dbReference>
<evidence type="ECO:0000256" key="11">
    <source>
        <dbReference type="ARBA" id="ARBA00023136"/>
    </source>
</evidence>
<keyword evidence="15" id="KW-1185">Reference proteome</keyword>
<organism evidence="14 15">
    <name type="scientific">Agrobacterium cavarae</name>
    <dbReference type="NCBI Taxonomy" id="2528239"/>
    <lineage>
        <taxon>Bacteria</taxon>
        <taxon>Pseudomonadati</taxon>
        <taxon>Pseudomonadota</taxon>
        <taxon>Alphaproteobacteria</taxon>
        <taxon>Hyphomicrobiales</taxon>
        <taxon>Rhizobiaceae</taxon>
        <taxon>Rhizobium/Agrobacterium group</taxon>
        <taxon>Agrobacterium</taxon>
    </lineage>
</organism>
<evidence type="ECO:0000256" key="7">
    <source>
        <dbReference type="ARBA" id="ARBA00022801"/>
    </source>
</evidence>
<evidence type="ECO:0000256" key="8">
    <source>
        <dbReference type="ARBA" id="ARBA00022833"/>
    </source>
</evidence>
<dbReference type="Proteomes" id="UP000294239">
    <property type="component" value="Unassembled WGS sequence"/>
</dbReference>
<accession>A0ABY1Y1N4</accession>
<feature type="transmembrane region" description="Helical" evidence="12">
    <location>
        <begin position="150"/>
        <end position="174"/>
    </location>
</feature>
<evidence type="ECO:0000256" key="1">
    <source>
        <dbReference type="ARBA" id="ARBA00001947"/>
    </source>
</evidence>
<feature type="domain" description="Peptidase M50" evidence="13">
    <location>
        <begin position="52"/>
        <end position="189"/>
    </location>
</feature>
<gene>
    <name evidence="14" type="ORF">EYC79_20970</name>
</gene>
<feature type="transmembrane region" description="Helical" evidence="12">
    <location>
        <begin position="105"/>
        <end position="127"/>
    </location>
</feature>
<comment type="caution">
    <text evidence="14">The sequence shown here is derived from an EMBL/GenBank/DDBJ whole genome shotgun (WGS) entry which is preliminary data.</text>
</comment>
<keyword evidence="6" id="KW-0479">Metal-binding</keyword>
<evidence type="ECO:0000256" key="9">
    <source>
        <dbReference type="ARBA" id="ARBA00022989"/>
    </source>
</evidence>
<protein>
    <recommendedName>
        <fullName evidence="13">Peptidase M50 domain-containing protein</fullName>
    </recommendedName>
</protein>
<evidence type="ECO:0000259" key="13">
    <source>
        <dbReference type="Pfam" id="PF02163"/>
    </source>
</evidence>
<dbReference type="Pfam" id="PF02163">
    <property type="entry name" value="Peptidase_M50"/>
    <property type="match status" value="1"/>
</dbReference>
<evidence type="ECO:0000256" key="4">
    <source>
        <dbReference type="ARBA" id="ARBA00022670"/>
    </source>
</evidence>
<feature type="transmembrane region" description="Helical" evidence="12">
    <location>
        <begin position="195"/>
        <end position="225"/>
    </location>
</feature>
<evidence type="ECO:0000256" key="12">
    <source>
        <dbReference type="SAM" id="Phobius"/>
    </source>
</evidence>
<keyword evidence="4" id="KW-0645">Protease</keyword>
<evidence type="ECO:0000313" key="14">
    <source>
        <dbReference type="EMBL" id="TBN08023.1"/>
    </source>
</evidence>
<feature type="transmembrane region" description="Helical" evidence="12">
    <location>
        <begin position="20"/>
        <end position="39"/>
    </location>
</feature>
<evidence type="ECO:0000313" key="15">
    <source>
        <dbReference type="Proteomes" id="UP000294239"/>
    </source>
</evidence>
<evidence type="ECO:0000256" key="10">
    <source>
        <dbReference type="ARBA" id="ARBA00023049"/>
    </source>
</evidence>
<keyword evidence="9 12" id="KW-1133">Transmembrane helix</keyword>
<proteinExistence type="inferred from homology"/>
<reference evidence="14 15" key="1">
    <citation type="submission" date="2019-02" db="EMBL/GenBank/DDBJ databases">
        <title>Current taxonomic status of genus Agrobacterium and description of Agrobacterium cavarae sp. nov. isolated from maize roots.</title>
        <authorList>
            <person name="Flores-Felix J.D."/>
            <person name="Menendez E."/>
            <person name="Ramirez-Bahena M.H."/>
            <person name="Garcia-Fraile P."/>
            <person name="Velazquez E."/>
        </authorList>
    </citation>
    <scope>NUCLEOTIDE SEQUENCE [LARGE SCALE GENOMIC DNA]</scope>
    <source>
        <strain evidence="14 15">RZME10</strain>
    </source>
</reference>
<dbReference type="InterPro" id="IPR008915">
    <property type="entry name" value="Peptidase_M50"/>
</dbReference>